<protein>
    <submittedName>
        <fullName evidence="1">Uncharacterized protein</fullName>
    </submittedName>
</protein>
<gene>
    <name evidence="1" type="ORF">Ga0080559_TMP3065</name>
</gene>
<dbReference type="EMBL" id="CP014796">
    <property type="protein sequence ID" value="APX23861.1"/>
    <property type="molecule type" value="Genomic_DNA"/>
</dbReference>
<accession>A0A1U7D6T0</accession>
<dbReference type="AlphaFoldDB" id="A0A1U7D6T0"/>
<reference evidence="1 2" key="1">
    <citation type="submission" date="2016-03" db="EMBL/GenBank/DDBJ databases">
        <title>Deep-sea bacteria in the southern Pacific.</title>
        <authorList>
            <person name="Tang K."/>
        </authorList>
    </citation>
    <scope>NUCLEOTIDE SEQUENCE [LARGE SCALE GENOMIC DNA]</scope>
    <source>
        <strain evidence="1 2">JLT2016</strain>
    </source>
</reference>
<evidence type="ECO:0000313" key="1">
    <source>
        <dbReference type="EMBL" id="APX23861.1"/>
    </source>
</evidence>
<organism evidence="1 2">
    <name type="scientific">Salipiger profundus</name>
    <dbReference type="NCBI Taxonomy" id="1229727"/>
    <lineage>
        <taxon>Bacteria</taxon>
        <taxon>Pseudomonadati</taxon>
        <taxon>Pseudomonadota</taxon>
        <taxon>Alphaproteobacteria</taxon>
        <taxon>Rhodobacterales</taxon>
        <taxon>Roseobacteraceae</taxon>
        <taxon>Salipiger</taxon>
    </lineage>
</organism>
<evidence type="ECO:0000313" key="2">
    <source>
        <dbReference type="Proteomes" id="UP000186559"/>
    </source>
</evidence>
<dbReference type="Proteomes" id="UP000186559">
    <property type="component" value="Chromosome"/>
</dbReference>
<keyword evidence="2" id="KW-1185">Reference proteome</keyword>
<sequence length="38" mass="4150">MRSDGPFTGLCQAMQTIPAVPRAEKRFISATRILISAD</sequence>
<name>A0A1U7D6T0_9RHOB</name>
<dbReference type="KEGG" id="tpro:Ga0080559_TMP3065"/>
<proteinExistence type="predicted"/>